<dbReference type="PROSITE" id="PS50197">
    <property type="entry name" value="BEACH"/>
    <property type="match status" value="1"/>
</dbReference>
<dbReference type="SUPFAM" id="SSF81837">
    <property type="entry name" value="BEACH domain"/>
    <property type="match status" value="1"/>
</dbReference>
<dbReference type="SMART" id="SM01026">
    <property type="entry name" value="Beach"/>
    <property type="match status" value="1"/>
</dbReference>
<dbReference type="Gene3D" id="2.30.29.30">
    <property type="entry name" value="Pleckstrin-homology domain (PH domain)/Phosphotyrosine-binding domain (PTB)"/>
    <property type="match status" value="1"/>
</dbReference>
<dbReference type="VEuPathDB" id="TrichDB:TRFO_29659"/>
<dbReference type="InterPro" id="IPR011993">
    <property type="entry name" value="PH-like_dom_sf"/>
</dbReference>
<protein>
    <recommendedName>
        <fullName evidence="5">Beige/BEACH domain containing protein</fullName>
    </recommendedName>
</protein>
<sequence length="2638" mass="305467">MKCSYIPPKDQCQLILGFKFKDEAQLSILPTSIRKILKNENSFPIISSQNSKSLNKICNSESQPLNILKKVNYFIFDQNRINQMNVLLDNRIEYIEKAYDYFCLLILHLYLSFTYLFDGKEHLNSIIIKMFQLLLTIIAKDKEEYKCLAKSAFTTILITHNQQIDFMNKQIFMFLIEFFNSDSIPNEAFKFIVEIVEKSALSKNEDNFTMAISLLKAAQQRHPESFNEELISKVFSILRWKMIEFNESAFALYNDWAEVFCEKDMKMLVEAFPLILSTYFKKDSQTKRIKKNPEQSETKDETKNLFDGMKKTECFEYPMNLNENEKIPKFEHNLFGLKKLKCKHFFSIVQIVKAKNGIYIDHFINKIIENLNDQHDYYEIIALYIHFLIYFSPIKSNISLESLFSSSYFSMKYLEKDLSKISEEDSSICNLLITLLSKQEQQTMETIFNIFLNNLAILPEICYRFLSIEKKAKTIQVGLVLLSTFSRLLKRFSQTNENSNNNLSDNLNCEFFSIKDVKDICCTASLLTFAKYFEDMNLRNKLFDDFKFSNLFLPLLEMKESIDFAFDQLSIYFDGNNNNISIIFVTKLVNFFQIIMNDTLESDELIENNENQITILYIVRLCAYILNSNPNISSNFAVLLDQIGLILPKLKRNETTIKIFKYSFNLFASHKFTLTEASALEASALSLYGLTNELRNVMFTLLGASDTITTNFIIKQPKAALIIYNLFDQDKSVLSFLTKLCHYSPMNSLYFHTAGLDSLLIKHLFEMKSDETKNEIFEYTFSLFCEIAQFASSIGIVNQFMSLLCADTKTNKLSNYHLMLVNGLLQITEKVKMIPTTVIQNTIFKVLKIQSHFNFSINICVFLTKTPNNQKLFTIYDSNSKILLELSFNENNIGINTLNNSQSSINYSIITYRWIYFTFNLENNRISIFSNGTLIGSVSYPSIIGEYMHDLNKNYSFLNNFTFYSTDFMFIGSLTTYNLDSIIINDKESNIENKYENISEKGARQIWGTPTFAIRPHQHNMTLDFELVLPKNAIFECNEKNTFYTMSFIDILAERCGATLIIPLLAQIDMENANEGLLSTSLELIKNLLILSVEAQKKFVEMNGFAICSRLLALAHEKHINYSTFYKFYEILTILKDEKAISTILKFVLLNLEIWVKAYKPKDLIDIMKILSTKVFAPYLPQIDLTFNNIVSAIRIYFSFLDVQNVGTFKGGEEETYEIRKLMIDICRIFVQKKITNGDFLSLLAHLICSSDLHKENDLLNLASEIIKNKDLNIPDDSKLMMSFLLPKCDADIDLAVQVIKSVYDSFSNDDSEKRDLNQVTKAVYVMMREISDYLVTQEFADRLIQLVNQNYPLLFSMAAMVSADCGLQQFHNFLSTVHINSIIYENDGLWPLFIIVGIFSIKGIKSSGLNYLLDAPYTQWELVFTIIEVVNHFFNLKNESKCIFLKELYQKVDTKEKSDIYIRIARRFLFIRSGEKSLNTSQPIPYFPGHIPVSPKPKTNSGQVRLQRRSSSFFNSLVNLSKLTQEREGLSMNTVDTKIADNFEKIKFYSFNIRFQQPQHSNNQGSNEGLRWYDVNIAKNILELLEKYPNPEFYDDIILIEAFRLKYSTPDKRIVNKEIFNSIENEKLPSINSISFYNEVCQDFSLVSPFQTSQGDLNRNKNEDEMKEDIIFSSFEFFDKKNNEVIEIVTKSLNSISNKLKLSKEICENYNIKKESELKTIFTQTVQDYVARVGLRNTSARMKWSHFCSTLMSGTETPWHYSVASDKIYYKRDKCSCFTFCPYKLKINKKYDQHLLASYQRDTGNSKTAQQLYDKFLSEYKSKQKLEIFEFIEDQDESDPINDVSTCVIQTDCEIIKISKIIKATFILYKDSFVTQTQTKTKKYSLKSIDTVLLRTHLHRHTAIEIFMKSGTSLFINFLSISGEAIVDQIYYQTLDSCEVQMLPFIDYFKSKEITESWINHQISNFEYLVLLNIYSGRSFNNASQYPFLPWIVFDYDSDKLTKESIRPLEKPIGAINEKRLQDLLANYEEKKISGMEPFLYSSGPMAPLALFFWLVREEPITTYHIEMQSGSFDSSDRIFISWKKAYELCMNLADNFRELPPEAFFSPEFLSNSNDLNFGVEKSDVELPPWAKTPIEFVYKNRKILESDFVSNNLNNWIDLIWGVKQRGKLAIDALNTYRPEMYSNIWDTEQGIDEMNIPLIETYLSQVGQIPQQLFSSYHPKKARRNTLKTLKKTEVIPTNIKEMLCTQFVTNRKEGRIEVYGINENGEIFTITITNSICTNTSTQRKQSLSPQAAPFQKPVTMKPVKPKTLGAKHRKTLTSKNYIQPASTDDCENKPIYSILSRENYTISNFKESFSLEKKHKLKIIFTPSKKLIFVGNCKNETFYVNLLKNSQYKILQTQNRITNLATDEEFSLISAFDSDGFLSVLSAIESLEAHQQIASNIPTDENVTNNFNSGVFTIPSFHEKIKCSCISRNFHQIACGTKDGSILVASENTHSFIKTIRLEKGQRAKFISISPCWGFIFAVVTKIFEGKTKTYLSVWTVNGDYIRSREVDFTVTKMITFRSRSGFDYFLLATKDKKLISGEIFDLEFFYETEFPEEILSLAYDNESDAAFTLSKDGYISIIPCAPPEPEF</sequence>
<dbReference type="InterPro" id="IPR036322">
    <property type="entry name" value="WD40_repeat_dom_sf"/>
</dbReference>
<evidence type="ECO:0000313" key="3">
    <source>
        <dbReference type="EMBL" id="OHT03042.1"/>
    </source>
</evidence>
<dbReference type="Gene3D" id="1.10.1540.10">
    <property type="entry name" value="BEACH domain"/>
    <property type="match status" value="1"/>
</dbReference>
<dbReference type="RefSeq" id="XP_068356178.1">
    <property type="nucleotide sequence ID" value="XM_068506901.1"/>
</dbReference>
<dbReference type="SUPFAM" id="SSF49899">
    <property type="entry name" value="Concanavalin A-like lectins/glucanases"/>
    <property type="match status" value="1"/>
</dbReference>
<reference evidence="3" key="1">
    <citation type="submission" date="2016-10" db="EMBL/GenBank/DDBJ databases">
        <authorList>
            <person name="Benchimol M."/>
            <person name="Almeida L.G."/>
            <person name="Vasconcelos A.T."/>
            <person name="Perreira-Neves A."/>
            <person name="Rosa I.A."/>
            <person name="Tasca T."/>
            <person name="Bogo M.R."/>
            <person name="de Souza W."/>
        </authorList>
    </citation>
    <scope>NUCLEOTIDE SEQUENCE [LARGE SCALE GENOMIC DNA]</scope>
    <source>
        <strain evidence="3">K</strain>
    </source>
</reference>
<accession>A0A1J4JWJ3</accession>
<evidence type="ECO:0000259" key="2">
    <source>
        <dbReference type="PROSITE" id="PS51783"/>
    </source>
</evidence>
<evidence type="ECO:0000259" key="1">
    <source>
        <dbReference type="PROSITE" id="PS50197"/>
    </source>
</evidence>
<feature type="domain" description="BEACH-type PH" evidence="2">
    <location>
        <begin position="1837"/>
        <end position="1936"/>
    </location>
</feature>
<dbReference type="Proteomes" id="UP000179807">
    <property type="component" value="Unassembled WGS sequence"/>
</dbReference>
<dbReference type="InterPro" id="IPR013320">
    <property type="entry name" value="ConA-like_dom_sf"/>
</dbReference>
<dbReference type="Pfam" id="PF14844">
    <property type="entry name" value="PH_BEACH"/>
    <property type="match status" value="1"/>
</dbReference>
<dbReference type="InterPro" id="IPR050865">
    <property type="entry name" value="BEACH_Domain"/>
</dbReference>
<dbReference type="Pfam" id="PF02138">
    <property type="entry name" value="Beach"/>
    <property type="match status" value="1"/>
</dbReference>
<evidence type="ECO:0000313" key="4">
    <source>
        <dbReference type="Proteomes" id="UP000179807"/>
    </source>
</evidence>
<dbReference type="SUPFAM" id="SSF50729">
    <property type="entry name" value="PH domain-like"/>
    <property type="match status" value="1"/>
</dbReference>
<dbReference type="EMBL" id="MLAK01000842">
    <property type="protein sequence ID" value="OHT03042.1"/>
    <property type="molecule type" value="Genomic_DNA"/>
</dbReference>
<comment type="caution">
    <text evidence="3">The sequence shown here is derived from an EMBL/GenBank/DDBJ whole genome shotgun (WGS) entry which is preliminary data.</text>
</comment>
<dbReference type="InterPro" id="IPR031570">
    <property type="entry name" value="NBEA/BDCP_DUF4704"/>
</dbReference>
<dbReference type="PROSITE" id="PS51783">
    <property type="entry name" value="PH_BEACH"/>
    <property type="match status" value="1"/>
</dbReference>
<dbReference type="CDD" id="cd06071">
    <property type="entry name" value="Beach"/>
    <property type="match status" value="1"/>
</dbReference>
<dbReference type="PANTHER" id="PTHR13743:SF161">
    <property type="entry name" value="BEIGE_BEACH DOMAIN CONTAINING PROTEIN"/>
    <property type="match status" value="1"/>
</dbReference>
<dbReference type="InterPro" id="IPR023362">
    <property type="entry name" value="PH-BEACH_dom"/>
</dbReference>
<dbReference type="Pfam" id="PF15787">
    <property type="entry name" value="DUF4704"/>
    <property type="match status" value="1"/>
</dbReference>
<gene>
    <name evidence="3" type="ORF">TRFO_29659</name>
</gene>
<keyword evidence="4" id="KW-1185">Reference proteome</keyword>
<dbReference type="GeneID" id="94841605"/>
<organism evidence="3 4">
    <name type="scientific">Tritrichomonas foetus</name>
    <dbReference type="NCBI Taxonomy" id="1144522"/>
    <lineage>
        <taxon>Eukaryota</taxon>
        <taxon>Metamonada</taxon>
        <taxon>Parabasalia</taxon>
        <taxon>Tritrichomonadida</taxon>
        <taxon>Tritrichomonadidae</taxon>
        <taxon>Tritrichomonas</taxon>
    </lineage>
</organism>
<evidence type="ECO:0008006" key="5">
    <source>
        <dbReference type="Google" id="ProtNLM"/>
    </source>
</evidence>
<dbReference type="InterPro" id="IPR036372">
    <property type="entry name" value="BEACH_dom_sf"/>
</dbReference>
<name>A0A1J4JWJ3_9EUKA</name>
<proteinExistence type="predicted"/>
<dbReference type="InterPro" id="IPR000409">
    <property type="entry name" value="BEACH_dom"/>
</dbReference>
<feature type="domain" description="BEACH" evidence="1">
    <location>
        <begin position="1944"/>
        <end position="2225"/>
    </location>
</feature>
<dbReference type="PANTHER" id="PTHR13743">
    <property type="entry name" value="BEIGE/BEACH-RELATED"/>
    <property type="match status" value="1"/>
</dbReference>
<dbReference type="SUPFAM" id="SSF50978">
    <property type="entry name" value="WD40 repeat-like"/>
    <property type="match status" value="1"/>
</dbReference>